<evidence type="ECO:0000313" key="2">
    <source>
        <dbReference type="EMBL" id="MBK7421902.1"/>
    </source>
</evidence>
<gene>
    <name evidence="2" type="ORF">IPJ48_01715</name>
</gene>
<dbReference type="PANTHER" id="PTHR39966:SF3">
    <property type="entry name" value="DUF438 DOMAIN-CONTAINING PROTEIN"/>
    <property type="match status" value="1"/>
</dbReference>
<evidence type="ECO:0000313" key="3">
    <source>
        <dbReference type="Proteomes" id="UP000886602"/>
    </source>
</evidence>
<dbReference type="PANTHER" id="PTHR39966">
    <property type="entry name" value="BLL2471 PROTEIN-RELATED"/>
    <property type="match status" value="1"/>
</dbReference>
<dbReference type="Gene3D" id="1.20.120.520">
    <property type="entry name" value="nmb1532 protein domain like"/>
    <property type="match status" value="1"/>
</dbReference>
<proteinExistence type="predicted"/>
<organism evidence="2 3">
    <name type="scientific">Candidatus Propionivibrio dominans</name>
    <dbReference type="NCBI Taxonomy" id="2954373"/>
    <lineage>
        <taxon>Bacteria</taxon>
        <taxon>Pseudomonadati</taxon>
        <taxon>Pseudomonadota</taxon>
        <taxon>Betaproteobacteria</taxon>
        <taxon>Rhodocyclales</taxon>
        <taxon>Rhodocyclaceae</taxon>
        <taxon>Propionivibrio</taxon>
    </lineage>
</organism>
<accession>A0A9D7FA44</accession>
<dbReference type="Proteomes" id="UP000886602">
    <property type="component" value="Unassembled WGS sequence"/>
</dbReference>
<reference evidence="2" key="1">
    <citation type="submission" date="2020-10" db="EMBL/GenBank/DDBJ databases">
        <title>Connecting structure to function with the recovery of over 1000 high-quality activated sludge metagenome-assembled genomes encoding full-length rRNA genes using long-read sequencing.</title>
        <authorList>
            <person name="Singleton C.M."/>
            <person name="Petriglieri F."/>
            <person name="Kristensen J.M."/>
            <person name="Kirkegaard R.H."/>
            <person name="Michaelsen T.Y."/>
            <person name="Andersen M.H."/>
            <person name="Karst S.M."/>
            <person name="Dueholm M.S."/>
            <person name="Nielsen P.H."/>
            <person name="Albertsen M."/>
        </authorList>
    </citation>
    <scope>NUCLEOTIDE SEQUENCE</scope>
    <source>
        <strain evidence="2">EsbW_18-Q3-R4-48_MAXAC.044</strain>
    </source>
</reference>
<name>A0A9D7FA44_9RHOO</name>
<protein>
    <submittedName>
        <fullName evidence="2">Hemerythrin domain-containing protein</fullName>
    </submittedName>
</protein>
<sequence length="151" mass="16847">MESIRNLMTGKHRQCDDHFVAVEQAVARSAWGEAASAFNHFRHATLQHSALEESILFPAFEAHTGISMGPTQVMRGEHAQMRALLAAAEIALAARDVDDYSGNAETLLIMTQQHNMKEENMLYAMCDQHLALQLAELLPQLESGINMRELM</sequence>
<comment type="caution">
    <text evidence="2">The sequence shown here is derived from an EMBL/GenBank/DDBJ whole genome shotgun (WGS) entry which is preliminary data.</text>
</comment>
<dbReference type="AlphaFoldDB" id="A0A9D7FA44"/>
<dbReference type="GO" id="GO:0005886">
    <property type="term" value="C:plasma membrane"/>
    <property type="evidence" value="ECO:0007669"/>
    <property type="project" value="TreeGrafter"/>
</dbReference>
<evidence type="ECO:0000259" key="1">
    <source>
        <dbReference type="Pfam" id="PF01814"/>
    </source>
</evidence>
<dbReference type="EMBL" id="JADJNC010000003">
    <property type="protein sequence ID" value="MBK7421902.1"/>
    <property type="molecule type" value="Genomic_DNA"/>
</dbReference>
<dbReference type="InterPro" id="IPR012312">
    <property type="entry name" value="Hemerythrin-like"/>
</dbReference>
<dbReference type="Pfam" id="PF01814">
    <property type="entry name" value="Hemerythrin"/>
    <property type="match status" value="1"/>
</dbReference>
<feature type="domain" description="Hemerythrin-like" evidence="1">
    <location>
        <begin position="6"/>
        <end position="126"/>
    </location>
</feature>